<organism evidence="2 3">
    <name type="scientific">Candidatus Mancarchaeum acidiphilum</name>
    <dbReference type="NCBI Taxonomy" id="1920749"/>
    <lineage>
        <taxon>Archaea</taxon>
        <taxon>Candidatus Micrarchaeota</taxon>
        <taxon>Candidatus Mancarchaeum</taxon>
    </lineage>
</organism>
<dbReference type="Proteomes" id="UP000197679">
    <property type="component" value="Chromosome"/>
</dbReference>
<dbReference type="InterPro" id="IPR007197">
    <property type="entry name" value="rSAM"/>
</dbReference>
<protein>
    <submittedName>
        <fullName evidence="2">Radical SAM superfamily enzyme</fullName>
    </submittedName>
</protein>
<proteinExistence type="predicted"/>
<dbReference type="SFLD" id="SFLDG01082">
    <property type="entry name" value="B12-binding_domain_containing"/>
    <property type="match status" value="1"/>
</dbReference>
<dbReference type="Pfam" id="PF04055">
    <property type="entry name" value="Radical_SAM"/>
    <property type="match status" value="1"/>
</dbReference>
<feature type="domain" description="Radical SAM core" evidence="1">
    <location>
        <begin position="246"/>
        <end position="434"/>
    </location>
</feature>
<keyword evidence="3" id="KW-1185">Reference proteome</keyword>
<dbReference type="GO" id="GO:0003824">
    <property type="term" value="F:catalytic activity"/>
    <property type="evidence" value="ECO:0007669"/>
    <property type="project" value="InterPro"/>
</dbReference>
<dbReference type="GO" id="GO:0051536">
    <property type="term" value="F:iron-sulfur cluster binding"/>
    <property type="evidence" value="ECO:0007669"/>
    <property type="project" value="InterPro"/>
</dbReference>
<accession>A0A218NN63</accession>
<dbReference type="SUPFAM" id="SSF102114">
    <property type="entry name" value="Radical SAM enzymes"/>
    <property type="match status" value="1"/>
</dbReference>
<dbReference type="RefSeq" id="WP_088820183.1">
    <property type="nucleotide sequence ID" value="NZ_CP019964.1"/>
</dbReference>
<name>A0A218NN63_9ARCH</name>
<evidence type="ECO:0000259" key="1">
    <source>
        <dbReference type="Pfam" id="PF04055"/>
    </source>
</evidence>
<dbReference type="InterPro" id="IPR058240">
    <property type="entry name" value="rSAM_sf"/>
</dbReference>
<dbReference type="Gene3D" id="3.80.30.20">
    <property type="entry name" value="tm_1862 like domain"/>
    <property type="match status" value="1"/>
</dbReference>
<gene>
    <name evidence="2" type="ORF">Mia14_0607</name>
</gene>
<reference evidence="2 3" key="1">
    <citation type="journal article" date="2017" name="Nat. Commun.">
        <title>'ARMAN' archaea depend on association with euryarchaeal host in culture and in situ.</title>
        <authorList>
            <person name="Golyshina O."/>
            <person name="Toshchakov S."/>
            <person name="Makarova K."/>
            <person name="Gavrilov S."/>
            <person name="Korzhenkov A."/>
            <person name="La Cono V."/>
            <person name="Arcadi E."/>
            <person name="Nechitaylo T."/>
            <person name="Ferrer M."/>
            <person name="Kublanov I."/>
            <person name="Wolf Y."/>
            <person name="Yakimov M."/>
            <person name="Golyshin P."/>
            <person name="Slesarev A."/>
            <person name="Kozyavkin S."/>
        </authorList>
    </citation>
    <scope>NUCLEOTIDE SEQUENCE [LARGE SCALE GENOMIC DNA]</scope>
    <source>
        <strain evidence="2 3">Mia14</strain>
    </source>
</reference>
<dbReference type="OrthoDB" id="358785at2157"/>
<evidence type="ECO:0000313" key="2">
    <source>
        <dbReference type="EMBL" id="ASI13910.1"/>
    </source>
</evidence>
<dbReference type="GeneID" id="33314161"/>
<dbReference type="EMBL" id="CP019964">
    <property type="protein sequence ID" value="ASI13910.1"/>
    <property type="molecule type" value="Genomic_DNA"/>
</dbReference>
<sequence>MAKFVLVADSTLIYTYHDFPLLDFLPSAPKKTVPSGVYNFLKGEHPKYMDNGELLVAPYSIRKLEAKLLEKYPRKDVAVVDGNNAAKFIDANTEVIGVSTMDPFGIGPLTMSYAVLFGGDFYAWVRRDFEILINKLNAARKGKKAKLVVGGPGVWDFTVLKEEFEKMNIDYAVQGETDDVLIDLFEQLTAGQIDKSMFNTGYLTFNDKFQMSSVSDERFISRKSYGHYPPLEKIPAIVRPSIKGMVEVMRGCGVGCDFCEVTLRPLRYQPLDFIKKEIEVNIKSGTTNKAWLHSDEFFGYKHGKFFEPNQEALVDLFTQIKQMPGVKYMNPTHGRIAIPAGFPDLIKRLSEIAQAGPSNWIGLQVGLETGSEELAKKHMPAKTLPLKVGSDGSWHEIVWRGVQTFTKYYWRPAFTVQVGQDGETDDDNWETVALINKLSNSYVDGRPFEFTVTPMVNVPMGRIKSHSLNEDVLKPSMFAVYYAAYRHLRKMALRDARAESKGNPLTRIGTTAAMDIGSGILLNYIGKLAKKSGVDLEKASTYGLSGNKGKMIESVSQIDG</sequence>
<dbReference type="PANTHER" id="PTHR42731:SF4">
    <property type="entry name" value="RADICAL SAM DOMAIN PROTEIN"/>
    <property type="match status" value="1"/>
</dbReference>
<dbReference type="Gene3D" id="3.40.50.280">
    <property type="entry name" value="Cobalamin-binding domain"/>
    <property type="match status" value="1"/>
</dbReference>
<dbReference type="AlphaFoldDB" id="A0A218NN63"/>
<evidence type="ECO:0000313" key="3">
    <source>
        <dbReference type="Proteomes" id="UP000197679"/>
    </source>
</evidence>
<dbReference type="InterPro" id="IPR023404">
    <property type="entry name" value="rSAM_horseshoe"/>
</dbReference>
<dbReference type="SFLD" id="SFLDS00029">
    <property type="entry name" value="Radical_SAM"/>
    <property type="match status" value="1"/>
</dbReference>
<dbReference type="KEGG" id="marh:Mia14_0607"/>
<dbReference type="PANTHER" id="PTHR42731">
    <property type="entry name" value="SLL1084 PROTEIN"/>
    <property type="match status" value="1"/>
</dbReference>